<keyword evidence="3" id="KW-0862">Zinc</keyword>
<dbReference type="Proteomes" id="UP000800041">
    <property type="component" value="Unassembled WGS sequence"/>
</dbReference>
<accession>A0A6G1HEZ1</accession>
<dbReference type="EMBL" id="ML977139">
    <property type="protein sequence ID" value="KAF1991589.1"/>
    <property type="molecule type" value="Genomic_DNA"/>
</dbReference>
<protein>
    <recommendedName>
        <fullName evidence="4">CENP-V/GFA domain-containing protein</fullName>
    </recommendedName>
</protein>
<feature type="domain" description="CENP-V/GFA" evidence="4">
    <location>
        <begin position="10"/>
        <end position="136"/>
    </location>
</feature>
<dbReference type="OrthoDB" id="2993351at2759"/>
<dbReference type="GO" id="GO:0046872">
    <property type="term" value="F:metal ion binding"/>
    <property type="evidence" value="ECO:0007669"/>
    <property type="project" value="UniProtKB-KW"/>
</dbReference>
<dbReference type="InterPro" id="IPR006913">
    <property type="entry name" value="CENP-V/GFA"/>
</dbReference>
<keyword evidence="2" id="KW-0479">Metal-binding</keyword>
<dbReference type="Gene3D" id="2.170.150.70">
    <property type="match status" value="1"/>
</dbReference>
<dbReference type="GO" id="GO:0016846">
    <property type="term" value="F:carbon-sulfur lyase activity"/>
    <property type="evidence" value="ECO:0007669"/>
    <property type="project" value="InterPro"/>
</dbReference>
<proteinExistence type="inferred from homology"/>
<dbReference type="PANTHER" id="PTHR28620">
    <property type="entry name" value="CENTROMERE PROTEIN V"/>
    <property type="match status" value="1"/>
</dbReference>
<dbReference type="AlphaFoldDB" id="A0A6G1HEZ1"/>
<dbReference type="PANTHER" id="PTHR28620:SF1">
    <property type="entry name" value="CENP-V_GFA DOMAIN-CONTAINING PROTEIN"/>
    <property type="match status" value="1"/>
</dbReference>
<evidence type="ECO:0000256" key="3">
    <source>
        <dbReference type="ARBA" id="ARBA00022833"/>
    </source>
</evidence>
<reference evidence="5" key="1">
    <citation type="journal article" date="2020" name="Stud. Mycol.">
        <title>101 Dothideomycetes genomes: a test case for predicting lifestyles and emergence of pathogens.</title>
        <authorList>
            <person name="Haridas S."/>
            <person name="Albert R."/>
            <person name="Binder M."/>
            <person name="Bloem J."/>
            <person name="Labutti K."/>
            <person name="Salamov A."/>
            <person name="Andreopoulos B."/>
            <person name="Baker S."/>
            <person name="Barry K."/>
            <person name="Bills G."/>
            <person name="Bluhm B."/>
            <person name="Cannon C."/>
            <person name="Castanera R."/>
            <person name="Culley D."/>
            <person name="Daum C."/>
            <person name="Ezra D."/>
            <person name="Gonzalez J."/>
            <person name="Henrissat B."/>
            <person name="Kuo A."/>
            <person name="Liang C."/>
            <person name="Lipzen A."/>
            <person name="Lutzoni F."/>
            <person name="Magnuson J."/>
            <person name="Mondo S."/>
            <person name="Nolan M."/>
            <person name="Ohm R."/>
            <person name="Pangilinan J."/>
            <person name="Park H.-J."/>
            <person name="Ramirez L."/>
            <person name="Alfaro M."/>
            <person name="Sun H."/>
            <person name="Tritt A."/>
            <person name="Yoshinaga Y."/>
            <person name="Zwiers L.-H."/>
            <person name="Turgeon B."/>
            <person name="Goodwin S."/>
            <person name="Spatafora J."/>
            <person name="Crous P."/>
            <person name="Grigoriev I."/>
        </authorList>
    </citation>
    <scope>NUCLEOTIDE SEQUENCE</scope>
    <source>
        <strain evidence="5">CBS 113979</strain>
    </source>
</reference>
<evidence type="ECO:0000259" key="4">
    <source>
        <dbReference type="PROSITE" id="PS51891"/>
    </source>
</evidence>
<evidence type="ECO:0000256" key="2">
    <source>
        <dbReference type="ARBA" id="ARBA00022723"/>
    </source>
</evidence>
<organism evidence="5 6">
    <name type="scientific">Aulographum hederae CBS 113979</name>
    <dbReference type="NCBI Taxonomy" id="1176131"/>
    <lineage>
        <taxon>Eukaryota</taxon>
        <taxon>Fungi</taxon>
        <taxon>Dikarya</taxon>
        <taxon>Ascomycota</taxon>
        <taxon>Pezizomycotina</taxon>
        <taxon>Dothideomycetes</taxon>
        <taxon>Pleosporomycetidae</taxon>
        <taxon>Aulographales</taxon>
        <taxon>Aulographaceae</taxon>
    </lineage>
</organism>
<evidence type="ECO:0000313" key="5">
    <source>
        <dbReference type="EMBL" id="KAF1991589.1"/>
    </source>
</evidence>
<dbReference type="SUPFAM" id="SSF51316">
    <property type="entry name" value="Mss4-like"/>
    <property type="match status" value="1"/>
</dbReference>
<gene>
    <name evidence="5" type="ORF">K402DRAFT_388992</name>
</gene>
<evidence type="ECO:0000313" key="6">
    <source>
        <dbReference type="Proteomes" id="UP000800041"/>
    </source>
</evidence>
<name>A0A6G1HEZ1_9PEZI</name>
<dbReference type="PROSITE" id="PS51891">
    <property type="entry name" value="CENP_V_GFA"/>
    <property type="match status" value="1"/>
</dbReference>
<dbReference type="InterPro" id="IPR052355">
    <property type="entry name" value="CENP-V-like"/>
</dbReference>
<sequence length="138" mass="15646">MATEQVYETYRGNCHCGAVVYSVKLPTLKTYTLNDCNCSICVKNGYLLAYPLRKDLEFIKGKDEMKSYFCASKTNPHRFCGECGGSIMVEFTPEFCQRLNRPDSVALNIRMLQDIDPQKLNLRQTDGKEGLDPPYTAP</sequence>
<comment type="similarity">
    <text evidence="1">Belongs to the Gfa family.</text>
</comment>
<evidence type="ECO:0000256" key="1">
    <source>
        <dbReference type="ARBA" id="ARBA00005495"/>
    </source>
</evidence>
<dbReference type="Pfam" id="PF04828">
    <property type="entry name" value="GFA"/>
    <property type="match status" value="1"/>
</dbReference>
<keyword evidence="6" id="KW-1185">Reference proteome</keyword>
<dbReference type="InterPro" id="IPR011057">
    <property type="entry name" value="Mss4-like_sf"/>
</dbReference>